<sequence>MDSFVQPSEILLKRTDYHEAEEDIPYFFFYLIGIFTIFCVCICCVVSLFCSLSLNNRQVKQDSIERLKKILDDEDYTLPGKIPEYYKRHKPPNEPIEELPEPAVLSPYCQLESVNQLYEMFNKQIEPPVSAAPSQKTLEKSKTKKSGKDVVVNMFKGK</sequence>
<name>A0A1I7SBQ9_BURXY</name>
<evidence type="ECO:0000313" key="4">
    <source>
        <dbReference type="Proteomes" id="UP000095284"/>
    </source>
</evidence>
<proteinExistence type="predicted"/>
<reference evidence="6" key="1">
    <citation type="submission" date="2016-11" db="UniProtKB">
        <authorList>
            <consortium name="WormBaseParasite"/>
        </authorList>
    </citation>
    <scope>IDENTIFICATION</scope>
</reference>
<protein>
    <submittedName>
        <fullName evidence="3">(pine wood nematode) hypothetical protein</fullName>
    </submittedName>
</protein>
<keyword evidence="2" id="KW-0812">Transmembrane</keyword>
<dbReference type="EMBL" id="CAJFCV020000003">
    <property type="protein sequence ID" value="CAG9111198.1"/>
    <property type="molecule type" value="Genomic_DNA"/>
</dbReference>
<evidence type="ECO:0000313" key="3">
    <source>
        <dbReference type="EMBL" id="CAD5222816.1"/>
    </source>
</evidence>
<keyword evidence="5" id="KW-1185">Reference proteome</keyword>
<evidence type="ECO:0000256" key="1">
    <source>
        <dbReference type="SAM" id="MobiDB-lite"/>
    </source>
</evidence>
<dbReference type="EMBL" id="CAJFDI010000003">
    <property type="protein sequence ID" value="CAD5222816.1"/>
    <property type="molecule type" value="Genomic_DNA"/>
</dbReference>
<dbReference type="AlphaFoldDB" id="A0A1I7SBQ9"/>
<reference evidence="3" key="2">
    <citation type="submission" date="2020-09" db="EMBL/GenBank/DDBJ databases">
        <authorList>
            <person name="Kikuchi T."/>
        </authorList>
    </citation>
    <scope>NUCLEOTIDE SEQUENCE</scope>
    <source>
        <strain evidence="3">Ka4C1</strain>
    </source>
</reference>
<keyword evidence="2" id="KW-1133">Transmembrane helix</keyword>
<organism evidence="4 6">
    <name type="scientific">Bursaphelenchus xylophilus</name>
    <name type="common">Pinewood nematode worm</name>
    <name type="synonym">Aphelenchoides xylophilus</name>
    <dbReference type="NCBI Taxonomy" id="6326"/>
    <lineage>
        <taxon>Eukaryota</taxon>
        <taxon>Metazoa</taxon>
        <taxon>Ecdysozoa</taxon>
        <taxon>Nematoda</taxon>
        <taxon>Chromadorea</taxon>
        <taxon>Rhabditida</taxon>
        <taxon>Tylenchina</taxon>
        <taxon>Tylenchomorpha</taxon>
        <taxon>Aphelenchoidea</taxon>
        <taxon>Aphelenchoididae</taxon>
        <taxon>Bursaphelenchus</taxon>
    </lineage>
</organism>
<feature type="region of interest" description="Disordered" evidence="1">
    <location>
        <begin position="131"/>
        <end position="150"/>
    </location>
</feature>
<keyword evidence="2" id="KW-0472">Membrane</keyword>
<gene>
    <name evidence="3" type="ORF">BXYJ_LOCUS7668</name>
</gene>
<dbReference type="WBParaSite" id="BXY_1045800.1">
    <property type="protein sequence ID" value="BXY_1045800.1"/>
    <property type="gene ID" value="BXY_1045800"/>
</dbReference>
<evidence type="ECO:0000313" key="5">
    <source>
        <dbReference type="Proteomes" id="UP000659654"/>
    </source>
</evidence>
<feature type="transmembrane region" description="Helical" evidence="2">
    <location>
        <begin position="27"/>
        <end position="50"/>
    </location>
</feature>
<dbReference type="Proteomes" id="UP000095284">
    <property type="component" value="Unplaced"/>
</dbReference>
<evidence type="ECO:0000313" key="6">
    <source>
        <dbReference type="WBParaSite" id="BXY_1045800.1"/>
    </source>
</evidence>
<accession>A0A1I7SBQ9</accession>
<evidence type="ECO:0000256" key="2">
    <source>
        <dbReference type="SAM" id="Phobius"/>
    </source>
</evidence>
<dbReference type="Proteomes" id="UP000659654">
    <property type="component" value="Unassembled WGS sequence"/>
</dbReference>
<dbReference type="Proteomes" id="UP000582659">
    <property type="component" value="Unassembled WGS sequence"/>
</dbReference>